<keyword evidence="2 3" id="KW-0040">ANK repeat</keyword>
<sequence length="140" mass="14552">MNQRQRKKLSRQLFAAILAGDTARVQAALRAGADPEQGDSEGTTPLYVASVNGEAQIARLLLTAGAAPDAESSGLGSDGTPLCAAACWGHTDTVRELLAHGADPNLHEDHGSGRSPLHWANIGPHLETAELLRRAGAADT</sequence>
<protein>
    <submittedName>
        <fullName evidence="5">Ankyrin repeat protein</fullName>
    </submittedName>
</protein>
<gene>
    <name evidence="5" type="ORF">QF035_000863</name>
</gene>
<keyword evidence="1" id="KW-0677">Repeat</keyword>
<reference evidence="5 6" key="1">
    <citation type="submission" date="2023-07" db="EMBL/GenBank/DDBJ databases">
        <title>Comparative genomics of wheat-associated soil bacteria to identify genetic determinants of phenazine resistance.</title>
        <authorList>
            <person name="Mouncey N."/>
        </authorList>
    </citation>
    <scope>NUCLEOTIDE SEQUENCE [LARGE SCALE GENOMIC DNA]</scope>
    <source>
        <strain evidence="5 6">V2I4</strain>
    </source>
</reference>
<dbReference type="SUPFAM" id="SSF48403">
    <property type="entry name" value="Ankyrin repeat"/>
    <property type="match status" value="1"/>
</dbReference>
<dbReference type="InterPro" id="IPR002110">
    <property type="entry name" value="Ankyrin_rpt"/>
</dbReference>
<dbReference type="PRINTS" id="PR01415">
    <property type="entry name" value="ANKYRIN"/>
</dbReference>
<accession>A0ABU0SI87</accession>
<comment type="caution">
    <text evidence="5">The sequence shown here is derived from an EMBL/GenBank/DDBJ whole genome shotgun (WGS) entry which is preliminary data.</text>
</comment>
<keyword evidence="4" id="KW-0732">Signal</keyword>
<dbReference type="PANTHER" id="PTHR24171:SF9">
    <property type="entry name" value="ANKYRIN REPEAT DOMAIN-CONTAINING PROTEIN 39"/>
    <property type="match status" value="1"/>
</dbReference>
<evidence type="ECO:0000256" key="4">
    <source>
        <dbReference type="SAM" id="SignalP"/>
    </source>
</evidence>
<feature type="repeat" description="ANK" evidence="3">
    <location>
        <begin position="41"/>
        <end position="73"/>
    </location>
</feature>
<organism evidence="5 6">
    <name type="scientific">Streptomyces umbrinus</name>
    <dbReference type="NCBI Taxonomy" id="67370"/>
    <lineage>
        <taxon>Bacteria</taxon>
        <taxon>Bacillati</taxon>
        <taxon>Actinomycetota</taxon>
        <taxon>Actinomycetes</taxon>
        <taxon>Kitasatosporales</taxon>
        <taxon>Streptomycetaceae</taxon>
        <taxon>Streptomyces</taxon>
        <taxon>Streptomyces phaeochromogenes group</taxon>
    </lineage>
</organism>
<dbReference type="EMBL" id="JAUSZI010000002">
    <property type="protein sequence ID" value="MDQ1023281.1"/>
    <property type="molecule type" value="Genomic_DNA"/>
</dbReference>
<evidence type="ECO:0000256" key="1">
    <source>
        <dbReference type="ARBA" id="ARBA00022737"/>
    </source>
</evidence>
<evidence type="ECO:0000313" key="6">
    <source>
        <dbReference type="Proteomes" id="UP001230328"/>
    </source>
</evidence>
<evidence type="ECO:0000256" key="2">
    <source>
        <dbReference type="ARBA" id="ARBA00023043"/>
    </source>
</evidence>
<dbReference type="SMART" id="SM00248">
    <property type="entry name" value="ANK"/>
    <property type="match status" value="4"/>
</dbReference>
<evidence type="ECO:0000313" key="5">
    <source>
        <dbReference type="EMBL" id="MDQ1023281.1"/>
    </source>
</evidence>
<proteinExistence type="predicted"/>
<dbReference type="InterPro" id="IPR036770">
    <property type="entry name" value="Ankyrin_rpt-contain_sf"/>
</dbReference>
<feature type="signal peptide" evidence="4">
    <location>
        <begin position="1"/>
        <end position="27"/>
    </location>
</feature>
<dbReference type="PANTHER" id="PTHR24171">
    <property type="entry name" value="ANKYRIN REPEAT DOMAIN-CONTAINING PROTEIN 39-RELATED"/>
    <property type="match status" value="1"/>
</dbReference>
<dbReference type="PROSITE" id="PS50088">
    <property type="entry name" value="ANK_REPEAT"/>
    <property type="match status" value="3"/>
</dbReference>
<name>A0ABU0SI87_9ACTN</name>
<feature type="repeat" description="ANK" evidence="3">
    <location>
        <begin position="77"/>
        <end position="109"/>
    </location>
</feature>
<dbReference type="Pfam" id="PF00023">
    <property type="entry name" value="Ank"/>
    <property type="match status" value="1"/>
</dbReference>
<dbReference type="Proteomes" id="UP001230328">
    <property type="component" value="Unassembled WGS sequence"/>
</dbReference>
<dbReference type="RefSeq" id="WP_307518224.1">
    <property type="nucleotide sequence ID" value="NZ_JAUSZI010000002.1"/>
</dbReference>
<dbReference type="Gene3D" id="1.25.40.20">
    <property type="entry name" value="Ankyrin repeat-containing domain"/>
    <property type="match status" value="1"/>
</dbReference>
<feature type="repeat" description="ANK" evidence="3">
    <location>
        <begin position="112"/>
        <end position="140"/>
    </location>
</feature>
<dbReference type="Pfam" id="PF12796">
    <property type="entry name" value="Ank_2"/>
    <property type="match status" value="1"/>
</dbReference>
<dbReference type="PROSITE" id="PS50297">
    <property type="entry name" value="ANK_REP_REGION"/>
    <property type="match status" value="3"/>
</dbReference>
<keyword evidence="6" id="KW-1185">Reference proteome</keyword>
<evidence type="ECO:0000256" key="3">
    <source>
        <dbReference type="PROSITE-ProRule" id="PRU00023"/>
    </source>
</evidence>
<feature type="chain" id="PRO_5045802955" evidence="4">
    <location>
        <begin position="28"/>
        <end position="140"/>
    </location>
</feature>